<evidence type="ECO:0000256" key="1">
    <source>
        <dbReference type="ARBA" id="ARBA00021292"/>
    </source>
</evidence>
<dbReference type="GO" id="GO:0016758">
    <property type="term" value="F:hexosyltransferase activity"/>
    <property type="evidence" value="ECO:0007669"/>
    <property type="project" value="TreeGrafter"/>
</dbReference>
<dbReference type="PANTHER" id="PTHR45947">
    <property type="entry name" value="SULFOQUINOVOSYL TRANSFERASE SQD2"/>
    <property type="match status" value="1"/>
</dbReference>
<dbReference type="InterPro" id="IPR050194">
    <property type="entry name" value="Glycosyltransferase_grp1"/>
</dbReference>
<protein>
    <recommendedName>
        <fullName evidence="1">D-inositol 3-phosphate glycosyltransferase</fullName>
    </recommendedName>
</protein>
<dbReference type="PANTHER" id="PTHR45947:SF3">
    <property type="entry name" value="SULFOQUINOVOSYL TRANSFERASE SQD2"/>
    <property type="match status" value="1"/>
</dbReference>
<dbReference type="Proteomes" id="UP000610846">
    <property type="component" value="Unassembled WGS sequence"/>
</dbReference>
<proteinExistence type="predicted"/>
<reference evidence="2" key="2">
    <citation type="submission" date="2020-09" db="EMBL/GenBank/DDBJ databases">
        <authorList>
            <person name="Yu Y."/>
        </authorList>
    </citation>
    <scope>NUCLEOTIDE SEQUENCE</scope>
    <source>
        <strain evidence="2">KCTC 49039</strain>
    </source>
</reference>
<keyword evidence="3" id="KW-1185">Reference proteome</keyword>
<evidence type="ECO:0000313" key="2">
    <source>
        <dbReference type="EMBL" id="MBD8078962.1"/>
    </source>
</evidence>
<reference evidence="2" key="1">
    <citation type="journal article" date="2018" name="Curr. Microbiol.">
        <title>Cellulosimicrobium arenosum sp. nov., Isolated from Marine Sediment Sand.</title>
        <authorList>
            <person name="Oh M."/>
            <person name="Kim J.H."/>
            <person name="Yoon J.H."/>
            <person name="Schumann P."/>
            <person name="Kim W."/>
        </authorList>
    </citation>
    <scope>NUCLEOTIDE SEQUENCE</scope>
    <source>
        <strain evidence="2">KCTC 49039</strain>
    </source>
</reference>
<dbReference type="AlphaFoldDB" id="A0A927G8L9"/>
<organism evidence="2 3">
    <name type="scientific">Cellulosimicrobium arenosum</name>
    <dbReference type="NCBI Taxonomy" id="2708133"/>
    <lineage>
        <taxon>Bacteria</taxon>
        <taxon>Bacillati</taxon>
        <taxon>Actinomycetota</taxon>
        <taxon>Actinomycetes</taxon>
        <taxon>Micrococcales</taxon>
        <taxon>Promicromonosporaceae</taxon>
        <taxon>Cellulosimicrobium</taxon>
    </lineage>
</organism>
<accession>A0A927G8L9</accession>
<dbReference type="InterPro" id="IPR029044">
    <property type="entry name" value="Nucleotide-diphossugar_trans"/>
</dbReference>
<evidence type="ECO:0000313" key="3">
    <source>
        <dbReference type="Proteomes" id="UP000610846"/>
    </source>
</evidence>
<name>A0A927G8L9_9MICO</name>
<dbReference type="Pfam" id="PF13692">
    <property type="entry name" value="Glyco_trans_1_4"/>
    <property type="match status" value="1"/>
</dbReference>
<dbReference type="Gene3D" id="3.40.50.2000">
    <property type="entry name" value="Glycogen Phosphorylase B"/>
    <property type="match status" value="2"/>
</dbReference>
<comment type="caution">
    <text evidence="2">The sequence shown here is derived from an EMBL/GenBank/DDBJ whole genome shotgun (WGS) entry which is preliminary data.</text>
</comment>
<dbReference type="SUPFAM" id="SSF53448">
    <property type="entry name" value="Nucleotide-diphospho-sugar transferases"/>
    <property type="match status" value="1"/>
</dbReference>
<dbReference type="CDD" id="cd03801">
    <property type="entry name" value="GT4_PimA-like"/>
    <property type="match status" value="1"/>
</dbReference>
<dbReference type="EMBL" id="JACYHB010000005">
    <property type="protein sequence ID" value="MBD8078962.1"/>
    <property type="molecule type" value="Genomic_DNA"/>
</dbReference>
<dbReference type="SUPFAM" id="SSF53756">
    <property type="entry name" value="UDP-Glycosyltransferase/glycogen phosphorylase"/>
    <property type="match status" value="1"/>
</dbReference>
<gene>
    <name evidence="2" type="ORF">IF651_07815</name>
</gene>
<sequence length="671" mass="71994">MSHSAVVTAWRERERMLRDAGAEVHLVSAQEWDEAGSRVRLDPRPGEPVVGAATFGTHPALFVYDPRPLWRALGEDRDVLDLHEEPFALATAEILALRSLRHVVDRVRGRRRRGIEPYVLYSAQNLDKRYPVPFRWFERRALRGAAAVSVCNDEAGRIVRRKGARGVVETVPLGLDPRVFRPAAEARTPVASHVVVGYAGRLAPHKGIDVLLDAVEADDRLVLRIAGAGPQEAALRLRARRSGERVTFVGSLDDAALADFYRGVDVVAVPSLTTPGWVEQFGRVAIEAMACGTPVVASASGALPDVVADAGLLVPPGDPSALRDALLRIGTEPGLASTLRTAGAARAAACTWTEVARRYLALYDAITGPTTGRTGPGTDPGTDPEPPEAVLVAYGAPDLVRSALAPLVGKLPLTVVDNSSLPEIREITELAGGRYLDPGSNGGFAAGVNHALAHRQAPGRDVLLLNPDAVVSADDVARLQRTLHAAPRTASVGPAQVDGDGRPARVVWPYPSPLATWVEAVGLGRLRRMPADRSFVVGSVLLLSAAALEDVGPFDERFFLYAEETDWSYRANQRGWRHAVDDDVVAVHLGGATSTDSTRRDTHFHASQEHFQRKHHGAPGWWAARAGAVAGAAVRSVLARGDARVAARTRLRLYVEGPAVAERRLRAPGTQ</sequence>
<dbReference type="Gene3D" id="3.90.550.10">
    <property type="entry name" value="Spore Coat Polysaccharide Biosynthesis Protein SpsA, Chain A"/>
    <property type="match status" value="1"/>
</dbReference>